<evidence type="ECO:0008006" key="4">
    <source>
        <dbReference type="Google" id="ProtNLM"/>
    </source>
</evidence>
<evidence type="ECO:0000313" key="2">
    <source>
        <dbReference type="EMBL" id="KAJ1159866.1"/>
    </source>
</evidence>
<keyword evidence="3" id="KW-1185">Reference proteome</keyword>
<evidence type="ECO:0000313" key="3">
    <source>
        <dbReference type="Proteomes" id="UP001066276"/>
    </source>
</evidence>
<dbReference type="AlphaFoldDB" id="A0AAV7S7J3"/>
<sequence length="75" mass="7948">MIPPRCVLALVRCLLVSTSGEGGPNGSGLPRSLPFPGEPSFPSLVFLFRPPPTIPFSLRRPPSSSFPLSQSCSIP</sequence>
<keyword evidence="1" id="KW-0732">Signal</keyword>
<organism evidence="2 3">
    <name type="scientific">Pleurodeles waltl</name>
    <name type="common">Iberian ribbed newt</name>
    <dbReference type="NCBI Taxonomy" id="8319"/>
    <lineage>
        <taxon>Eukaryota</taxon>
        <taxon>Metazoa</taxon>
        <taxon>Chordata</taxon>
        <taxon>Craniata</taxon>
        <taxon>Vertebrata</taxon>
        <taxon>Euteleostomi</taxon>
        <taxon>Amphibia</taxon>
        <taxon>Batrachia</taxon>
        <taxon>Caudata</taxon>
        <taxon>Salamandroidea</taxon>
        <taxon>Salamandridae</taxon>
        <taxon>Pleurodelinae</taxon>
        <taxon>Pleurodeles</taxon>
    </lineage>
</organism>
<evidence type="ECO:0000256" key="1">
    <source>
        <dbReference type="SAM" id="SignalP"/>
    </source>
</evidence>
<name>A0AAV7S7J3_PLEWA</name>
<feature type="signal peptide" evidence="1">
    <location>
        <begin position="1"/>
        <end position="22"/>
    </location>
</feature>
<accession>A0AAV7S7J3</accession>
<dbReference type="Proteomes" id="UP001066276">
    <property type="component" value="Chromosome 4_2"/>
</dbReference>
<feature type="chain" id="PRO_5043720287" description="Secreted protein" evidence="1">
    <location>
        <begin position="23"/>
        <end position="75"/>
    </location>
</feature>
<protein>
    <recommendedName>
        <fullName evidence="4">Secreted protein</fullName>
    </recommendedName>
</protein>
<reference evidence="2" key="1">
    <citation type="journal article" date="2022" name="bioRxiv">
        <title>Sequencing and chromosome-scale assembly of the giantPleurodeles waltlgenome.</title>
        <authorList>
            <person name="Brown T."/>
            <person name="Elewa A."/>
            <person name="Iarovenko S."/>
            <person name="Subramanian E."/>
            <person name="Araus A.J."/>
            <person name="Petzold A."/>
            <person name="Susuki M."/>
            <person name="Suzuki K.-i.T."/>
            <person name="Hayashi T."/>
            <person name="Toyoda A."/>
            <person name="Oliveira C."/>
            <person name="Osipova E."/>
            <person name="Leigh N.D."/>
            <person name="Simon A."/>
            <person name="Yun M.H."/>
        </authorList>
    </citation>
    <scope>NUCLEOTIDE SEQUENCE</scope>
    <source>
        <strain evidence="2">20211129_DDA</strain>
        <tissue evidence="2">Liver</tissue>
    </source>
</reference>
<proteinExistence type="predicted"/>
<gene>
    <name evidence="2" type="ORF">NDU88_000370</name>
</gene>
<dbReference type="EMBL" id="JANPWB010000008">
    <property type="protein sequence ID" value="KAJ1159866.1"/>
    <property type="molecule type" value="Genomic_DNA"/>
</dbReference>
<comment type="caution">
    <text evidence="2">The sequence shown here is derived from an EMBL/GenBank/DDBJ whole genome shotgun (WGS) entry which is preliminary data.</text>
</comment>